<dbReference type="PANTHER" id="PTHR24228:SF75">
    <property type="entry name" value="G-PROTEIN COUPLED RECEPTORS FAMILY 1 PROFILE DOMAIN-CONTAINING PROTEIN"/>
    <property type="match status" value="1"/>
</dbReference>
<dbReference type="SUPFAM" id="SSF81321">
    <property type="entry name" value="Family A G protein-coupled receptor-like"/>
    <property type="match status" value="1"/>
</dbReference>
<accession>A0A210R724</accession>
<feature type="transmembrane region" description="Helical" evidence="10">
    <location>
        <begin position="106"/>
        <end position="128"/>
    </location>
</feature>
<keyword evidence="8 9" id="KW-0807">Transducer</keyword>
<evidence type="ECO:0000256" key="3">
    <source>
        <dbReference type="ARBA" id="ARBA00022692"/>
    </source>
</evidence>
<dbReference type="OrthoDB" id="10044919at2759"/>
<dbReference type="Gene3D" id="1.20.1070.10">
    <property type="entry name" value="Rhodopsin 7-helix transmembrane proteins"/>
    <property type="match status" value="1"/>
</dbReference>
<keyword evidence="6 10" id="KW-0472">Membrane</keyword>
<organism evidence="12 13">
    <name type="scientific">Mizuhopecten yessoensis</name>
    <name type="common">Japanese scallop</name>
    <name type="synonym">Patinopecten yessoensis</name>
    <dbReference type="NCBI Taxonomy" id="6573"/>
    <lineage>
        <taxon>Eukaryota</taxon>
        <taxon>Metazoa</taxon>
        <taxon>Spiralia</taxon>
        <taxon>Lophotrochozoa</taxon>
        <taxon>Mollusca</taxon>
        <taxon>Bivalvia</taxon>
        <taxon>Autobranchia</taxon>
        <taxon>Pteriomorphia</taxon>
        <taxon>Pectinida</taxon>
        <taxon>Pectinoidea</taxon>
        <taxon>Pectinidae</taxon>
        <taxon>Mizuhopecten</taxon>
    </lineage>
</organism>
<comment type="subcellular location">
    <subcellularLocation>
        <location evidence="1">Cell membrane</location>
        <topology evidence="1">Multi-pass membrane protein</topology>
    </subcellularLocation>
</comment>
<protein>
    <submittedName>
        <fullName evidence="12">Melatonin receptor type 1A-A</fullName>
    </submittedName>
</protein>
<evidence type="ECO:0000256" key="1">
    <source>
        <dbReference type="ARBA" id="ARBA00004651"/>
    </source>
</evidence>
<dbReference type="PRINTS" id="PR00237">
    <property type="entry name" value="GPCRRHODOPSN"/>
</dbReference>
<dbReference type="InterPro" id="IPR000276">
    <property type="entry name" value="GPCR_Rhodpsn"/>
</dbReference>
<evidence type="ECO:0000256" key="10">
    <source>
        <dbReference type="SAM" id="Phobius"/>
    </source>
</evidence>
<feature type="transmembrane region" description="Helical" evidence="10">
    <location>
        <begin position="34"/>
        <end position="57"/>
    </location>
</feature>
<feature type="transmembrane region" description="Helical" evidence="10">
    <location>
        <begin position="253"/>
        <end position="274"/>
    </location>
</feature>
<dbReference type="GO" id="GO:0005886">
    <property type="term" value="C:plasma membrane"/>
    <property type="evidence" value="ECO:0007669"/>
    <property type="project" value="UniProtKB-SubCell"/>
</dbReference>
<keyword evidence="13" id="KW-1185">Reference proteome</keyword>
<evidence type="ECO:0000313" key="13">
    <source>
        <dbReference type="Proteomes" id="UP000242188"/>
    </source>
</evidence>
<dbReference type="CDD" id="cd00637">
    <property type="entry name" value="7tm_classA_rhodopsin-like"/>
    <property type="match status" value="1"/>
</dbReference>
<comment type="caution">
    <text evidence="12">The sequence shown here is derived from an EMBL/GenBank/DDBJ whole genome shotgun (WGS) entry which is preliminary data.</text>
</comment>
<dbReference type="PROSITE" id="PS00237">
    <property type="entry name" value="G_PROTEIN_RECEP_F1_1"/>
    <property type="match status" value="1"/>
</dbReference>
<dbReference type="EMBL" id="NEDP02000090">
    <property type="protein sequence ID" value="OWF56775.1"/>
    <property type="molecule type" value="Genomic_DNA"/>
</dbReference>
<proteinExistence type="inferred from homology"/>
<dbReference type="Proteomes" id="UP000242188">
    <property type="component" value="Unassembled WGS sequence"/>
</dbReference>
<feature type="transmembrane region" description="Helical" evidence="10">
    <location>
        <begin position="286"/>
        <end position="305"/>
    </location>
</feature>
<dbReference type="PROSITE" id="PS50262">
    <property type="entry name" value="G_PROTEIN_RECEP_F1_2"/>
    <property type="match status" value="1"/>
</dbReference>
<evidence type="ECO:0000256" key="8">
    <source>
        <dbReference type="ARBA" id="ARBA00023224"/>
    </source>
</evidence>
<dbReference type="InterPro" id="IPR017452">
    <property type="entry name" value="GPCR_Rhodpsn_7TM"/>
</dbReference>
<reference evidence="12 13" key="1">
    <citation type="journal article" date="2017" name="Nat. Ecol. Evol.">
        <title>Scallop genome provides insights into evolution of bilaterian karyotype and development.</title>
        <authorList>
            <person name="Wang S."/>
            <person name="Zhang J."/>
            <person name="Jiao W."/>
            <person name="Li J."/>
            <person name="Xun X."/>
            <person name="Sun Y."/>
            <person name="Guo X."/>
            <person name="Huan P."/>
            <person name="Dong B."/>
            <person name="Zhang L."/>
            <person name="Hu X."/>
            <person name="Sun X."/>
            <person name="Wang J."/>
            <person name="Zhao C."/>
            <person name="Wang Y."/>
            <person name="Wang D."/>
            <person name="Huang X."/>
            <person name="Wang R."/>
            <person name="Lv J."/>
            <person name="Li Y."/>
            <person name="Zhang Z."/>
            <person name="Liu B."/>
            <person name="Lu W."/>
            <person name="Hui Y."/>
            <person name="Liang J."/>
            <person name="Zhou Z."/>
            <person name="Hou R."/>
            <person name="Li X."/>
            <person name="Liu Y."/>
            <person name="Li H."/>
            <person name="Ning X."/>
            <person name="Lin Y."/>
            <person name="Zhao L."/>
            <person name="Xing Q."/>
            <person name="Dou J."/>
            <person name="Li Y."/>
            <person name="Mao J."/>
            <person name="Guo H."/>
            <person name="Dou H."/>
            <person name="Li T."/>
            <person name="Mu C."/>
            <person name="Jiang W."/>
            <person name="Fu Q."/>
            <person name="Fu X."/>
            <person name="Miao Y."/>
            <person name="Liu J."/>
            <person name="Yu Q."/>
            <person name="Li R."/>
            <person name="Liao H."/>
            <person name="Li X."/>
            <person name="Kong Y."/>
            <person name="Jiang Z."/>
            <person name="Chourrout D."/>
            <person name="Li R."/>
            <person name="Bao Z."/>
        </authorList>
    </citation>
    <scope>NUCLEOTIDE SEQUENCE [LARGE SCALE GENOMIC DNA]</scope>
    <source>
        <strain evidence="12 13">PY_sf001</strain>
    </source>
</reference>
<dbReference type="Pfam" id="PF00001">
    <property type="entry name" value="7tm_1"/>
    <property type="match status" value="1"/>
</dbReference>
<feature type="domain" description="G-protein coupled receptors family 1 profile" evidence="11">
    <location>
        <begin position="49"/>
        <end position="302"/>
    </location>
</feature>
<keyword evidence="5 9" id="KW-0297">G-protein coupled receptor</keyword>
<gene>
    <name evidence="12" type="ORF">KP79_PYT21678</name>
</gene>
<keyword evidence="4 10" id="KW-1133">Transmembrane helix</keyword>
<name>A0A210R724_MIZYE</name>
<keyword evidence="7 9" id="KW-0675">Receptor</keyword>
<evidence type="ECO:0000259" key="11">
    <source>
        <dbReference type="PROSITE" id="PS50262"/>
    </source>
</evidence>
<evidence type="ECO:0000256" key="6">
    <source>
        <dbReference type="ARBA" id="ARBA00023136"/>
    </source>
</evidence>
<keyword evidence="3 9" id="KW-0812">Transmembrane</keyword>
<dbReference type="AlphaFoldDB" id="A0A210R724"/>
<evidence type="ECO:0000256" key="2">
    <source>
        <dbReference type="ARBA" id="ARBA00022475"/>
    </source>
</evidence>
<evidence type="ECO:0000256" key="4">
    <source>
        <dbReference type="ARBA" id="ARBA00022989"/>
    </source>
</evidence>
<dbReference type="PANTHER" id="PTHR24228">
    <property type="entry name" value="B2 BRADYKININ RECEPTOR/ANGIOTENSIN II RECEPTOR"/>
    <property type="match status" value="1"/>
</dbReference>
<evidence type="ECO:0000256" key="5">
    <source>
        <dbReference type="ARBA" id="ARBA00023040"/>
    </source>
</evidence>
<keyword evidence="2" id="KW-1003">Cell membrane</keyword>
<dbReference type="GO" id="GO:0004930">
    <property type="term" value="F:G protein-coupled receptor activity"/>
    <property type="evidence" value="ECO:0007669"/>
    <property type="project" value="UniProtKB-KW"/>
</dbReference>
<feature type="transmembrane region" description="Helical" evidence="10">
    <location>
        <begin position="149"/>
        <end position="169"/>
    </location>
</feature>
<evidence type="ECO:0000256" key="9">
    <source>
        <dbReference type="RuleBase" id="RU000688"/>
    </source>
</evidence>
<feature type="transmembrane region" description="Helical" evidence="10">
    <location>
        <begin position="197"/>
        <end position="221"/>
    </location>
</feature>
<feature type="transmembrane region" description="Helical" evidence="10">
    <location>
        <begin position="69"/>
        <end position="86"/>
    </location>
</feature>
<sequence length="353" mass="39929">MISSANETLSSIMGTLIGTNVSFKNVLPDSTKSVILVVSFFLLIIGIPGNLLVIWTFLKVKRLRVNHNVFVVSLAFVDTVIIGYLLPNNVASLLRGVCPISRNMCLLNGIIAHICFSTSVQTIMVIAINRFVKICCTTKYDMIFDNRKMVLILVYTYSVGPIFLVPLLVMGDSQLVYDATLQMCIFDRYGNWRCTTIYQTLCLALPILITAYCYCSVYRTVMKTRSQVMQRFWNNGLQKRRIQHELVVTRSQFAIFIAYLVLYIPFGVTAVFVTDRLSVPVSLHAAGIYLCYLNSCINGLIYGLLNKNIQQAYREALPCFRRKHNVIAVQPFLPKDSYKVRKKAVSTQTESCV</sequence>
<evidence type="ECO:0000256" key="7">
    <source>
        <dbReference type="ARBA" id="ARBA00023170"/>
    </source>
</evidence>
<evidence type="ECO:0000313" key="12">
    <source>
        <dbReference type="EMBL" id="OWF56775.1"/>
    </source>
</evidence>
<comment type="similarity">
    <text evidence="9">Belongs to the G-protein coupled receptor 1 family.</text>
</comment>
<dbReference type="SMART" id="SM01381">
    <property type="entry name" value="7TM_GPCR_Srsx"/>
    <property type="match status" value="1"/>
</dbReference>